<dbReference type="AlphaFoldDB" id="A0A369PU21"/>
<gene>
    <name evidence="3" type="ORF">DU508_11060</name>
</gene>
<comment type="caution">
    <text evidence="3">The sequence shown here is derived from an EMBL/GenBank/DDBJ whole genome shotgun (WGS) entry which is preliminary data.</text>
</comment>
<dbReference type="OrthoDB" id="9875091at2"/>
<feature type="compositionally biased region" description="Basic and acidic residues" evidence="1">
    <location>
        <begin position="26"/>
        <end position="44"/>
    </location>
</feature>
<organism evidence="3 4">
    <name type="scientific">Pedobacter chinensis</name>
    <dbReference type="NCBI Taxonomy" id="2282421"/>
    <lineage>
        <taxon>Bacteria</taxon>
        <taxon>Pseudomonadati</taxon>
        <taxon>Bacteroidota</taxon>
        <taxon>Sphingobacteriia</taxon>
        <taxon>Sphingobacteriales</taxon>
        <taxon>Sphingobacteriaceae</taxon>
        <taxon>Pedobacter</taxon>
    </lineage>
</organism>
<reference evidence="3 4" key="1">
    <citation type="submission" date="2018-07" db="EMBL/GenBank/DDBJ databases">
        <title>Pedobacter sp. nov., isolated from soil.</title>
        <authorList>
            <person name="Zhou L.Y."/>
            <person name="Du Z.J."/>
        </authorList>
    </citation>
    <scope>NUCLEOTIDE SEQUENCE [LARGE SCALE GENOMIC DNA]</scope>
    <source>
        <strain evidence="3 4">JDX94</strain>
    </source>
</reference>
<keyword evidence="4" id="KW-1185">Reference proteome</keyword>
<accession>A0A369PU21</accession>
<evidence type="ECO:0000256" key="2">
    <source>
        <dbReference type="SAM" id="SignalP"/>
    </source>
</evidence>
<protein>
    <recommendedName>
        <fullName evidence="5">Quinol oxidase subunit 4</fullName>
    </recommendedName>
</protein>
<feature type="chain" id="PRO_5016984473" description="Quinol oxidase subunit 4" evidence="2">
    <location>
        <begin position="21"/>
        <end position="63"/>
    </location>
</feature>
<proteinExistence type="predicted"/>
<dbReference type="PROSITE" id="PS51257">
    <property type="entry name" value="PROKAR_LIPOPROTEIN"/>
    <property type="match status" value="1"/>
</dbReference>
<feature type="signal peptide" evidence="2">
    <location>
        <begin position="1"/>
        <end position="20"/>
    </location>
</feature>
<name>A0A369PU21_9SPHI</name>
<sequence length="63" mass="6974">MKTVHTLFIIAAFIVSIITACQNPSDKAKGNYQKDMEDTTKKSSADSVAAQPRVNPEDTVRKY</sequence>
<evidence type="ECO:0000313" key="4">
    <source>
        <dbReference type="Proteomes" id="UP000253961"/>
    </source>
</evidence>
<feature type="region of interest" description="Disordered" evidence="1">
    <location>
        <begin position="25"/>
        <end position="63"/>
    </location>
</feature>
<keyword evidence="2" id="KW-0732">Signal</keyword>
<dbReference type="RefSeq" id="WP_115402882.1">
    <property type="nucleotide sequence ID" value="NZ_QPKV01000004.1"/>
</dbReference>
<dbReference type="EMBL" id="QPKV01000004">
    <property type="protein sequence ID" value="RDC56151.1"/>
    <property type="molecule type" value="Genomic_DNA"/>
</dbReference>
<evidence type="ECO:0000313" key="3">
    <source>
        <dbReference type="EMBL" id="RDC56151.1"/>
    </source>
</evidence>
<evidence type="ECO:0008006" key="5">
    <source>
        <dbReference type="Google" id="ProtNLM"/>
    </source>
</evidence>
<evidence type="ECO:0000256" key="1">
    <source>
        <dbReference type="SAM" id="MobiDB-lite"/>
    </source>
</evidence>
<dbReference type="Proteomes" id="UP000253961">
    <property type="component" value="Unassembled WGS sequence"/>
</dbReference>